<organism evidence="2 3">
    <name type="scientific">Helicobacter valdiviensis</name>
    <dbReference type="NCBI Taxonomy" id="1458358"/>
    <lineage>
        <taxon>Bacteria</taxon>
        <taxon>Pseudomonadati</taxon>
        <taxon>Campylobacterota</taxon>
        <taxon>Epsilonproteobacteria</taxon>
        <taxon>Campylobacterales</taxon>
        <taxon>Helicobacteraceae</taxon>
        <taxon>Helicobacter</taxon>
    </lineage>
</organism>
<protein>
    <submittedName>
        <fullName evidence="2">Uncharacterized protein</fullName>
    </submittedName>
</protein>
<gene>
    <name evidence="2" type="ORF">B6S12_02955</name>
</gene>
<feature type="transmembrane region" description="Helical" evidence="1">
    <location>
        <begin position="21"/>
        <end position="41"/>
    </location>
</feature>
<dbReference type="Pfam" id="PF17402">
    <property type="entry name" value="DUF5408"/>
    <property type="match status" value="1"/>
</dbReference>
<keyword evidence="1" id="KW-0472">Membrane</keyword>
<reference evidence="2 3" key="1">
    <citation type="submission" date="2017-03" db="EMBL/GenBank/DDBJ databases">
        <title>Genomic and clinical evidence uncovers the enterohepatic species Helicobacter valdiviensis as a potential human intestinal pathogen.</title>
        <authorList>
            <person name="Fresia P."/>
            <person name="Jara R."/>
            <person name="Sierra R."/>
            <person name="Ferres I."/>
            <person name="Greif G."/>
            <person name="Iraola G."/>
            <person name="Collado L."/>
        </authorList>
    </citation>
    <scope>NUCLEOTIDE SEQUENCE [LARGE SCALE GENOMIC DNA]</scope>
    <source>
        <strain evidence="2 3">WBE14</strain>
    </source>
</reference>
<dbReference type="EMBL" id="NBIU01000005">
    <property type="protein sequence ID" value="PZT48614.1"/>
    <property type="molecule type" value="Genomic_DNA"/>
</dbReference>
<dbReference type="AlphaFoldDB" id="A0A2W6MVR6"/>
<evidence type="ECO:0000256" key="1">
    <source>
        <dbReference type="SAM" id="Phobius"/>
    </source>
</evidence>
<accession>A0A2W6MVR6</accession>
<dbReference type="OrthoDB" id="5328442at2"/>
<sequence length="71" mass="8117">MEELQKELQLCKKTSHNAVKIALISCVITIIFATLSLWVLLNQITATDNLLILQKNQAKQIQILEEKIQKN</sequence>
<dbReference type="RefSeq" id="WP_111229335.1">
    <property type="nucleotide sequence ID" value="NZ_NBIU01000005.1"/>
</dbReference>
<keyword evidence="1" id="KW-0812">Transmembrane</keyword>
<dbReference type="Proteomes" id="UP000249746">
    <property type="component" value="Unassembled WGS sequence"/>
</dbReference>
<evidence type="ECO:0000313" key="2">
    <source>
        <dbReference type="EMBL" id="PZT48614.1"/>
    </source>
</evidence>
<dbReference type="InterPro" id="IPR035366">
    <property type="entry name" value="DUF5408"/>
</dbReference>
<keyword evidence="1" id="KW-1133">Transmembrane helix</keyword>
<keyword evidence="3" id="KW-1185">Reference proteome</keyword>
<comment type="caution">
    <text evidence="2">The sequence shown here is derived from an EMBL/GenBank/DDBJ whole genome shotgun (WGS) entry which is preliminary data.</text>
</comment>
<evidence type="ECO:0000313" key="3">
    <source>
        <dbReference type="Proteomes" id="UP000249746"/>
    </source>
</evidence>
<proteinExistence type="predicted"/>
<name>A0A2W6MVR6_9HELI</name>